<name>A0AAD5RKF7_9PEZI</name>
<dbReference type="AlphaFoldDB" id="A0AAD5RKF7"/>
<comment type="caution">
    <text evidence="3">The sequence shown here is derived from an EMBL/GenBank/DDBJ whole genome shotgun (WGS) entry which is preliminary data.</text>
</comment>
<gene>
    <name evidence="3" type="ORF">MKZ38_005607</name>
</gene>
<reference evidence="3" key="1">
    <citation type="submission" date="2022-07" db="EMBL/GenBank/DDBJ databases">
        <title>Draft genome sequence of Zalerion maritima ATCC 34329, a (micro)plastics degrading marine fungus.</title>
        <authorList>
            <person name="Paco A."/>
            <person name="Goncalves M.F.M."/>
            <person name="Rocha-Santos T.A.P."/>
            <person name="Alves A."/>
        </authorList>
    </citation>
    <scope>NUCLEOTIDE SEQUENCE</scope>
    <source>
        <strain evidence="3">ATCC 34329</strain>
    </source>
</reference>
<evidence type="ECO:0000256" key="1">
    <source>
        <dbReference type="SAM" id="Coils"/>
    </source>
</evidence>
<dbReference type="Proteomes" id="UP001201980">
    <property type="component" value="Unassembled WGS sequence"/>
</dbReference>
<feature type="coiled-coil region" evidence="1">
    <location>
        <begin position="527"/>
        <end position="561"/>
    </location>
</feature>
<evidence type="ECO:0000313" key="4">
    <source>
        <dbReference type="Proteomes" id="UP001201980"/>
    </source>
</evidence>
<keyword evidence="4" id="KW-1185">Reference proteome</keyword>
<keyword evidence="1" id="KW-0175">Coiled coil</keyword>
<organism evidence="3 4">
    <name type="scientific">Zalerion maritima</name>
    <dbReference type="NCBI Taxonomy" id="339359"/>
    <lineage>
        <taxon>Eukaryota</taxon>
        <taxon>Fungi</taxon>
        <taxon>Dikarya</taxon>
        <taxon>Ascomycota</taxon>
        <taxon>Pezizomycotina</taxon>
        <taxon>Sordariomycetes</taxon>
        <taxon>Lulworthiomycetidae</taxon>
        <taxon>Lulworthiales</taxon>
        <taxon>Lulworthiaceae</taxon>
        <taxon>Zalerion</taxon>
    </lineage>
</organism>
<accession>A0AAD5RKF7</accession>
<feature type="coiled-coil region" evidence="1">
    <location>
        <begin position="256"/>
        <end position="367"/>
    </location>
</feature>
<feature type="region of interest" description="Disordered" evidence="2">
    <location>
        <begin position="1"/>
        <end position="100"/>
    </location>
</feature>
<protein>
    <submittedName>
        <fullName evidence="3">Uncharacterized protein</fullName>
    </submittedName>
</protein>
<proteinExistence type="predicted"/>
<evidence type="ECO:0000256" key="2">
    <source>
        <dbReference type="SAM" id="MobiDB-lite"/>
    </source>
</evidence>
<sequence length="632" mass="71728">MNSYRQSESYRDRDRDRYPRDRDREYDRGHYRVRDREMERDRDTVRVPGRDRDRSGTNDRTRDHPSRSRSPERNSPARRSSEQLSKTGVPNDPRVRANDTIYETTTSTPDKAISSDRIMSDVLPNVSNESSLNAETKLATLMKHLTQAAVEEGMYKTRVDDVKDVIERRQAEQKRLSATSFASQFPHAFQFHDRDIAQSMATYRELETRLKSARDRTRNLPKQITDELTRILPPKDTPPVPLDFLARFETLEKSLSEEKNGRAEEMKRAAEEMKVRDERMAALEEANQSLRQTIKALEDKASTLEKSCSSLDARLRQETQERHRIKIQVQAVEKTANASQNDVDSFRQELSDQNAALEDIREKKKAEAPGVEPVVAAERLMALETKLEAVSKEIGSHGKQLSDMDIPGIDEAVAFSANFSAGEIASIKRVVTTGTPLPPDLGPIKKDITGLKQFDEEIVELFGNMIDDLQKQIVQLQGQVGPLVQNQHGNSTVESVRSNVNVIQPKVAMLEEGLQGIISRLSGLADMDDIKTKVDNFLSMVENLQKQMEAHDMQIASLDARWNNIYTKDFADRVIGFVEKMYPHPQQLQAAVKDISVRLGRMEQQVQLAGLAQVQASERKRSSLRSSDQTIT</sequence>
<feature type="compositionally biased region" description="Basic and acidic residues" evidence="2">
    <location>
        <begin position="8"/>
        <end position="72"/>
    </location>
</feature>
<evidence type="ECO:0000313" key="3">
    <source>
        <dbReference type="EMBL" id="KAJ2896343.1"/>
    </source>
</evidence>
<dbReference type="EMBL" id="JAKWBI020000338">
    <property type="protein sequence ID" value="KAJ2896343.1"/>
    <property type="molecule type" value="Genomic_DNA"/>
</dbReference>